<name>A0A511JBB8_9CELL</name>
<proteinExistence type="predicted"/>
<protein>
    <submittedName>
        <fullName evidence="1">Uncharacterized protein</fullName>
    </submittedName>
</protein>
<sequence>MARATAGSNLCELEMGVPGGAAPAGVPSIAVVRTTESAVTDARTGRRGMRLPLFERMGLSRVPRRVTGVTRAEGNVTYR</sequence>
<dbReference type="Proteomes" id="UP000321720">
    <property type="component" value="Unassembled WGS sequence"/>
</dbReference>
<evidence type="ECO:0000313" key="2">
    <source>
        <dbReference type="Proteomes" id="UP000321720"/>
    </source>
</evidence>
<dbReference type="AlphaFoldDB" id="A0A511JBB8"/>
<comment type="caution">
    <text evidence="1">The sequence shown here is derived from an EMBL/GenBank/DDBJ whole genome shotgun (WGS) entry which is preliminary data.</text>
</comment>
<keyword evidence="2" id="KW-1185">Reference proteome</keyword>
<organism evidence="1 2">
    <name type="scientific">Cellulomonas composti</name>
    <dbReference type="NCBI Taxonomy" id="266130"/>
    <lineage>
        <taxon>Bacteria</taxon>
        <taxon>Bacillati</taxon>
        <taxon>Actinomycetota</taxon>
        <taxon>Actinomycetes</taxon>
        <taxon>Micrococcales</taxon>
        <taxon>Cellulomonadaceae</taxon>
        <taxon>Cellulomonas</taxon>
    </lineage>
</organism>
<dbReference type="EMBL" id="BJWG01000008">
    <property type="protein sequence ID" value="GEL95277.1"/>
    <property type="molecule type" value="Genomic_DNA"/>
</dbReference>
<evidence type="ECO:0000313" key="1">
    <source>
        <dbReference type="EMBL" id="GEL95277.1"/>
    </source>
</evidence>
<gene>
    <name evidence="1" type="ORF">CCO02nite_19350</name>
</gene>
<accession>A0A511JBB8</accession>
<reference evidence="1 2" key="1">
    <citation type="submission" date="2019-07" db="EMBL/GenBank/DDBJ databases">
        <title>Whole genome shotgun sequence of Cellulomonas composti NBRC 100758.</title>
        <authorList>
            <person name="Hosoyama A."/>
            <person name="Uohara A."/>
            <person name="Ohji S."/>
            <person name="Ichikawa N."/>
        </authorList>
    </citation>
    <scope>NUCLEOTIDE SEQUENCE [LARGE SCALE GENOMIC DNA]</scope>
    <source>
        <strain evidence="1 2">NBRC 100758</strain>
    </source>
</reference>